<evidence type="ECO:0000259" key="3">
    <source>
        <dbReference type="Pfam" id="PF00795"/>
    </source>
</evidence>
<feature type="signal peptide" evidence="2">
    <location>
        <begin position="1"/>
        <end position="19"/>
    </location>
</feature>
<dbReference type="EMBL" id="OV651820">
    <property type="protein sequence ID" value="CAH1113956.1"/>
    <property type="molecule type" value="Genomic_DNA"/>
</dbReference>
<dbReference type="AlphaFoldDB" id="A0A9P0D7Q9"/>
<dbReference type="PANTHER" id="PTHR10609">
    <property type="entry name" value="BIOTINIDASE-RELATED"/>
    <property type="match status" value="1"/>
</dbReference>
<protein>
    <recommendedName>
        <fullName evidence="3">CN hydrolase domain-containing protein</fullName>
    </recommendedName>
</protein>
<sequence length="514" mass="56767">MYWNIKVCIILITIYSVRAQSYSAGVVVYRPFFPPDSTSDEIVRENTNSYVDLIIKNKNKVDILVFPEFGLTNIRPKDKLKEFLSAISSKVGNVSSEICIKHNLQENIVKLACAAKDNGIYVIANLVEMEGEKYYLTTVGLGPDGFLSLKCRKSHLVNGSNFENNTDEKSCTFTAKFKKHGDVPFTVLFGNDVVHPIPAAIKTENVIMTSSIKNVLPLNVGFSIYQGFAISNGINLLVSGYYEKNINSEYDNYGGSGIYYANGTSTVAFKPDGPESDAASGMVLQADIPIKGSSVFPVRVQSRLVGEITKLNLQYMNISALNDTSKSLKKCIDSKNCCEFKAELTNDTIGLYKWIAMANKTFILDQEVDIFLCALVAPSANALKSFKNITISSNVDRSQTFQSLPLALGPNISPIDFIYNNNTNEMILSKEETVAIFGLLYVVNTAATDAGSSVALINYSNTTQFRSTTRPSWNGERRQGSSSSSTYRQLTSGVLVSLVFILLFFYEYEKVVTF</sequence>
<accession>A0A9P0D7Q9</accession>
<keyword evidence="2" id="KW-0732">Signal</keyword>
<organism evidence="4 5">
    <name type="scientific">Psylliodes chrysocephalus</name>
    <dbReference type="NCBI Taxonomy" id="3402493"/>
    <lineage>
        <taxon>Eukaryota</taxon>
        <taxon>Metazoa</taxon>
        <taxon>Ecdysozoa</taxon>
        <taxon>Arthropoda</taxon>
        <taxon>Hexapoda</taxon>
        <taxon>Insecta</taxon>
        <taxon>Pterygota</taxon>
        <taxon>Neoptera</taxon>
        <taxon>Endopterygota</taxon>
        <taxon>Coleoptera</taxon>
        <taxon>Polyphaga</taxon>
        <taxon>Cucujiformia</taxon>
        <taxon>Chrysomeloidea</taxon>
        <taxon>Chrysomelidae</taxon>
        <taxon>Galerucinae</taxon>
        <taxon>Alticini</taxon>
        <taxon>Psylliodes</taxon>
    </lineage>
</organism>
<name>A0A9P0D7Q9_9CUCU</name>
<evidence type="ECO:0000256" key="1">
    <source>
        <dbReference type="ARBA" id="ARBA00008225"/>
    </source>
</evidence>
<dbReference type="Gene3D" id="3.60.110.10">
    <property type="entry name" value="Carbon-nitrogen hydrolase"/>
    <property type="match status" value="1"/>
</dbReference>
<reference evidence="4" key="1">
    <citation type="submission" date="2022-01" db="EMBL/GenBank/DDBJ databases">
        <authorList>
            <person name="King R."/>
        </authorList>
    </citation>
    <scope>NUCLEOTIDE SEQUENCE</scope>
</reference>
<proteinExistence type="inferred from homology"/>
<dbReference type="InterPro" id="IPR040154">
    <property type="entry name" value="Biotinidase/VNN"/>
</dbReference>
<evidence type="ECO:0000313" key="5">
    <source>
        <dbReference type="Proteomes" id="UP001153636"/>
    </source>
</evidence>
<dbReference type="Pfam" id="PF00795">
    <property type="entry name" value="CN_hydrolase"/>
    <property type="match status" value="1"/>
</dbReference>
<gene>
    <name evidence="4" type="ORF">PSYICH_LOCUS14671</name>
</gene>
<dbReference type="PANTHER" id="PTHR10609:SF27">
    <property type="entry name" value="CN HYDROLASE DOMAIN-CONTAINING PROTEIN-RELATED"/>
    <property type="match status" value="1"/>
</dbReference>
<keyword evidence="5" id="KW-1185">Reference proteome</keyword>
<feature type="domain" description="CN hydrolase" evidence="3">
    <location>
        <begin position="46"/>
        <end position="188"/>
    </location>
</feature>
<dbReference type="OrthoDB" id="10250282at2759"/>
<dbReference type="InterPro" id="IPR003010">
    <property type="entry name" value="C-N_Hydrolase"/>
</dbReference>
<evidence type="ECO:0000313" key="4">
    <source>
        <dbReference type="EMBL" id="CAH1113956.1"/>
    </source>
</evidence>
<dbReference type="SUPFAM" id="SSF56317">
    <property type="entry name" value="Carbon-nitrogen hydrolase"/>
    <property type="match status" value="1"/>
</dbReference>
<comment type="similarity">
    <text evidence="1">Belongs to the carbon-nitrogen hydrolase superfamily. BTD/VNN family.</text>
</comment>
<feature type="chain" id="PRO_5040462353" description="CN hydrolase domain-containing protein" evidence="2">
    <location>
        <begin position="20"/>
        <end position="514"/>
    </location>
</feature>
<evidence type="ECO:0000256" key="2">
    <source>
        <dbReference type="SAM" id="SignalP"/>
    </source>
</evidence>
<dbReference type="InterPro" id="IPR036526">
    <property type="entry name" value="C-N_Hydrolase_sf"/>
</dbReference>
<dbReference type="Proteomes" id="UP001153636">
    <property type="component" value="Chromosome 8"/>
</dbReference>